<dbReference type="PANTHER" id="PTHR31325">
    <property type="entry name" value="OS01G0798800 PROTEIN-RELATED"/>
    <property type="match status" value="1"/>
</dbReference>
<evidence type="ECO:0000256" key="1">
    <source>
        <dbReference type="SAM" id="Coils"/>
    </source>
</evidence>
<keyword evidence="5" id="KW-1185">Reference proteome</keyword>
<sequence>MRLRTLWKEWDLRSAVLFSLFFHILMSILGHRRKYNRNLWIRISVWFAYTASDSVIVFGLGIISNLSVLSQGRCSGGHLEPNIEVATVWAQFLFLHMGGSDSITAYALEDNELWLRQLLGLVSQAFGSIYLILLSWTNEEGSRLSILSIMMFIVGFIKYGERTWVLRAASYQKHRKSVQVERVIDHHFNERDSWEDDLLKNDLEPEYDIKSKEGYIVKIDKCRREDVPVSIDFSGFSNDSISDENKFGIVNGFFSITKHLFVDAAISSSYRNTVQTVFRNMSLEDAFQVNEIQIGMIYDLRYTKAPLLHSRKGLCLRFITFFLTCCSLVFFSVFLDHKANNYSKIDLSITFLLLSVAVLLEINAALVLIFSDRFALWLIKHKKNSTFRTLNSFRLLKSPRWSNSMSQYALLRFTRKTKPLLSCGRFLKIGTRKCHEWNTQVTEDVKEMIFRYFKENYEELAVDGKNPFTALTTKKKNKVRVSTSTNQEEEQGTSIWEQYEYKIIIWSIVTEILYYIDREDIKPCFLPKLKAIKRISRYMLYLLVKNPSMISAETDLMVDTFEGLTNETWSDFYRSKAEACQGLLRDFLKTTHDENHQNVRLMRNALELVNELQETAQNQEERWERIGNNWMKMFGYAARKSKSNNHTQQLRRGGEFITHVWLLMAYFGLTDHFLLPSRSRPPLLKRLIAK</sequence>
<reference evidence="4" key="2">
    <citation type="submission" date="2023-02" db="EMBL/GenBank/DDBJ databases">
        <authorList>
            <person name="Swenson N.G."/>
            <person name="Wegrzyn J.L."/>
            <person name="Mcevoy S.L."/>
        </authorList>
    </citation>
    <scope>NUCLEOTIDE SEQUENCE</scope>
    <source>
        <strain evidence="4">91603</strain>
        <tissue evidence="4">Leaf</tissue>
    </source>
</reference>
<evidence type="ECO:0000259" key="3">
    <source>
        <dbReference type="Pfam" id="PF13968"/>
    </source>
</evidence>
<feature type="transmembrane region" description="Helical" evidence="2">
    <location>
        <begin position="142"/>
        <end position="160"/>
    </location>
</feature>
<dbReference type="Proteomes" id="UP001064489">
    <property type="component" value="Chromosome 2"/>
</dbReference>
<dbReference type="AlphaFoldDB" id="A0AAD5ICY6"/>
<keyword evidence="1" id="KW-0175">Coiled coil</keyword>
<protein>
    <recommendedName>
        <fullName evidence="3">DUF4220 domain-containing protein</fullName>
    </recommendedName>
</protein>
<accession>A0AAD5ICY6</accession>
<dbReference type="Pfam" id="PF13968">
    <property type="entry name" value="DUF4220"/>
    <property type="match status" value="1"/>
</dbReference>
<keyword evidence="2" id="KW-0472">Membrane</keyword>
<feature type="transmembrane region" description="Helical" evidence="2">
    <location>
        <begin position="12"/>
        <end position="31"/>
    </location>
</feature>
<feature type="transmembrane region" description="Helical" evidence="2">
    <location>
        <begin position="118"/>
        <end position="136"/>
    </location>
</feature>
<keyword evidence="2" id="KW-1133">Transmembrane helix</keyword>
<dbReference type="InterPro" id="IPR025315">
    <property type="entry name" value="DUF4220"/>
</dbReference>
<evidence type="ECO:0000313" key="5">
    <source>
        <dbReference type="Proteomes" id="UP001064489"/>
    </source>
</evidence>
<feature type="coiled-coil region" evidence="1">
    <location>
        <begin position="598"/>
        <end position="629"/>
    </location>
</feature>
<proteinExistence type="predicted"/>
<feature type="transmembrane region" description="Helical" evidence="2">
    <location>
        <begin position="314"/>
        <end position="335"/>
    </location>
</feature>
<keyword evidence="2" id="KW-0812">Transmembrane</keyword>
<gene>
    <name evidence="4" type="ORF">LWI28_004644</name>
</gene>
<feature type="transmembrane region" description="Helical" evidence="2">
    <location>
        <begin position="43"/>
        <end position="68"/>
    </location>
</feature>
<feature type="domain" description="DUF4220" evidence="3">
    <location>
        <begin position="46"/>
        <end position="412"/>
    </location>
</feature>
<evidence type="ECO:0000256" key="2">
    <source>
        <dbReference type="SAM" id="Phobius"/>
    </source>
</evidence>
<organism evidence="4 5">
    <name type="scientific">Acer negundo</name>
    <name type="common">Box elder</name>
    <dbReference type="NCBI Taxonomy" id="4023"/>
    <lineage>
        <taxon>Eukaryota</taxon>
        <taxon>Viridiplantae</taxon>
        <taxon>Streptophyta</taxon>
        <taxon>Embryophyta</taxon>
        <taxon>Tracheophyta</taxon>
        <taxon>Spermatophyta</taxon>
        <taxon>Magnoliopsida</taxon>
        <taxon>eudicotyledons</taxon>
        <taxon>Gunneridae</taxon>
        <taxon>Pentapetalae</taxon>
        <taxon>rosids</taxon>
        <taxon>malvids</taxon>
        <taxon>Sapindales</taxon>
        <taxon>Sapindaceae</taxon>
        <taxon>Hippocastanoideae</taxon>
        <taxon>Acereae</taxon>
        <taxon>Acer</taxon>
    </lineage>
</organism>
<dbReference type="Pfam" id="PF04578">
    <property type="entry name" value="DUF594"/>
    <property type="match status" value="1"/>
</dbReference>
<name>A0AAD5ICY6_ACENE</name>
<comment type="caution">
    <text evidence="4">The sequence shown here is derived from an EMBL/GenBank/DDBJ whole genome shotgun (WGS) entry which is preliminary data.</text>
</comment>
<dbReference type="InterPro" id="IPR007658">
    <property type="entry name" value="DUF594"/>
</dbReference>
<dbReference type="EMBL" id="JAJSOW010000106">
    <property type="protein sequence ID" value="KAI9160056.1"/>
    <property type="molecule type" value="Genomic_DNA"/>
</dbReference>
<feature type="transmembrane region" description="Helical" evidence="2">
    <location>
        <begin position="347"/>
        <end position="370"/>
    </location>
</feature>
<reference evidence="4" key="1">
    <citation type="journal article" date="2022" name="Plant J.">
        <title>Strategies of tolerance reflected in two North American maple genomes.</title>
        <authorList>
            <person name="McEvoy S.L."/>
            <person name="Sezen U.U."/>
            <person name="Trouern-Trend A."/>
            <person name="McMahon S.M."/>
            <person name="Schaberg P.G."/>
            <person name="Yang J."/>
            <person name="Wegrzyn J.L."/>
            <person name="Swenson N.G."/>
        </authorList>
    </citation>
    <scope>NUCLEOTIDE SEQUENCE</scope>
    <source>
        <strain evidence="4">91603</strain>
    </source>
</reference>
<evidence type="ECO:0000313" key="4">
    <source>
        <dbReference type="EMBL" id="KAI9160056.1"/>
    </source>
</evidence>